<dbReference type="AlphaFoldDB" id="A0A6P9E364"/>
<dbReference type="FunCoup" id="A0A6P9E364">
    <property type="interactions" value="198"/>
</dbReference>
<gene>
    <name evidence="8" type="primary">LOC109012471</name>
</gene>
<feature type="domain" description="TF-B3" evidence="6">
    <location>
        <begin position="227"/>
        <end position="325"/>
    </location>
</feature>
<organism evidence="7 8">
    <name type="scientific">Juglans regia</name>
    <name type="common">English walnut</name>
    <dbReference type="NCBI Taxonomy" id="51240"/>
    <lineage>
        <taxon>Eukaryota</taxon>
        <taxon>Viridiplantae</taxon>
        <taxon>Streptophyta</taxon>
        <taxon>Embryophyta</taxon>
        <taxon>Tracheophyta</taxon>
        <taxon>Spermatophyta</taxon>
        <taxon>Magnoliopsida</taxon>
        <taxon>eudicotyledons</taxon>
        <taxon>Gunneridae</taxon>
        <taxon>Pentapetalae</taxon>
        <taxon>rosids</taxon>
        <taxon>fabids</taxon>
        <taxon>Fagales</taxon>
        <taxon>Juglandaceae</taxon>
        <taxon>Juglans</taxon>
    </lineage>
</organism>
<evidence type="ECO:0000256" key="1">
    <source>
        <dbReference type="ARBA" id="ARBA00004123"/>
    </source>
</evidence>
<dbReference type="SUPFAM" id="SSF101936">
    <property type="entry name" value="DNA-binding pseudobarrel domain"/>
    <property type="match status" value="4"/>
</dbReference>
<dbReference type="GO" id="GO:0005634">
    <property type="term" value="C:nucleus"/>
    <property type="evidence" value="ECO:0007669"/>
    <property type="project" value="UniProtKB-SubCell"/>
</dbReference>
<dbReference type="InParanoid" id="A0A6P9E364"/>
<dbReference type="SMART" id="SM01019">
    <property type="entry name" value="B3"/>
    <property type="match status" value="4"/>
</dbReference>
<dbReference type="PANTHER" id="PTHR31920:SF147">
    <property type="entry name" value="TF-B3 DOMAIN-CONTAINING PROTEIN"/>
    <property type="match status" value="1"/>
</dbReference>
<dbReference type="KEGG" id="jre:109012471"/>
<evidence type="ECO:0000313" key="7">
    <source>
        <dbReference type="Proteomes" id="UP000235220"/>
    </source>
</evidence>
<dbReference type="CDD" id="cd10017">
    <property type="entry name" value="B3_DNA"/>
    <property type="match status" value="4"/>
</dbReference>
<dbReference type="Pfam" id="PF02362">
    <property type="entry name" value="B3"/>
    <property type="match status" value="4"/>
</dbReference>
<name>A0A6P9E364_JUGRE</name>
<keyword evidence="5" id="KW-0539">Nucleus</keyword>
<dbReference type="GeneID" id="109012471"/>
<dbReference type="InterPro" id="IPR015300">
    <property type="entry name" value="DNA-bd_pseudobarrel_sf"/>
</dbReference>
<dbReference type="GO" id="GO:0003677">
    <property type="term" value="F:DNA binding"/>
    <property type="evidence" value="ECO:0007669"/>
    <property type="project" value="UniProtKB-KW"/>
</dbReference>
<dbReference type="InterPro" id="IPR050655">
    <property type="entry name" value="Plant_B3_domain"/>
</dbReference>
<dbReference type="OrthoDB" id="1399306at2759"/>
<sequence>MSANNIPMTGRSRSALVPNWKYDNHHRRPSSSVASRRSPAHFFKIILPSTMADKKLRIPEKFVRLFGNELATVVTLTLPNGCSWQVGLEKAEKKIWFHEGWHDFVEHHFIDNGYFLVFRYEGNSTFHLLVFDKTATEIQYPSRKTDDEIDNMVLDDEEKSSHDKLKENEMSNKVVFSIKHEDAETFDWGRVSDTSEKERLRICRGRERAIQAARTLKPMNPSFVRFLRPHNIRKSFMFFAVQYVPAKFAAKYLSLNQSVILQTSDNGRQWHAMCCYHNKTSSSMKIAKGWSAFVRGNNLKEGDAFVFELIKRMPTVLKVSIFRVADYYLIHLVLLTVRKICKNLAIQTSETVGSTSPEEGTILIRYNLPMEVQSRTRRTGVVFDRDHQRPSSSRSRSCDRARPHFFKIILPYSMDDMKLRLPTKFVREFGDELSTVAVLTVPNGCSWKVGLEKAENMIWFHDHGWEDFVHHHSIQKGYFLVFKYEGDSNFHVIVFDLTATEIMYPSNEDHEKMTQNPKLGNQVEIIEADSSVEESGQRNLDKNEMSTELHDDHQLFTKQEEDTEMRSFSDVSSRRRIIRSRVKEMAKQAAAMFKPRNPHFISILRQYNLTNAFVPLPRGFASKYLSGKRAIELEDCEGKQWPCVCRRTIGTNAPSRIGKGWNAFWKTHNLKVGDACVFELIKKNGVVLKVSILPGA</sequence>
<dbReference type="Gene3D" id="2.40.330.10">
    <property type="entry name" value="DNA-binding pseudobarrel domain"/>
    <property type="match status" value="4"/>
</dbReference>
<keyword evidence="2" id="KW-0805">Transcription regulation</keyword>
<dbReference type="Proteomes" id="UP000235220">
    <property type="component" value="Chromosome 16"/>
</dbReference>
<evidence type="ECO:0000256" key="2">
    <source>
        <dbReference type="ARBA" id="ARBA00023015"/>
    </source>
</evidence>
<feature type="domain" description="TF-B3" evidence="6">
    <location>
        <begin position="404"/>
        <end position="498"/>
    </location>
</feature>
<evidence type="ECO:0000259" key="6">
    <source>
        <dbReference type="PROSITE" id="PS50863"/>
    </source>
</evidence>
<reference evidence="8" key="1">
    <citation type="submission" date="2025-08" db="UniProtKB">
        <authorList>
            <consortium name="RefSeq"/>
        </authorList>
    </citation>
    <scope>IDENTIFICATION</scope>
    <source>
        <tissue evidence="8">Leaves</tissue>
    </source>
</reference>
<comment type="subcellular location">
    <subcellularLocation>
        <location evidence="1">Nucleus</location>
    </subcellularLocation>
</comment>
<feature type="domain" description="TF-B3" evidence="6">
    <location>
        <begin position="41"/>
        <end position="134"/>
    </location>
</feature>
<keyword evidence="4" id="KW-0804">Transcription</keyword>
<evidence type="ECO:0000256" key="5">
    <source>
        <dbReference type="ARBA" id="ARBA00023242"/>
    </source>
</evidence>
<dbReference type="InterPro" id="IPR003340">
    <property type="entry name" value="B3_DNA-bd"/>
</dbReference>
<keyword evidence="7" id="KW-1185">Reference proteome</keyword>
<feature type="domain" description="TF-B3" evidence="6">
    <location>
        <begin position="599"/>
        <end position="696"/>
    </location>
</feature>
<keyword evidence="3" id="KW-0238">DNA-binding</keyword>
<proteinExistence type="predicted"/>
<dbReference type="PROSITE" id="PS50863">
    <property type="entry name" value="B3"/>
    <property type="match status" value="4"/>
</dbReference>
<evidence type="ECO:0000256" key="3">
    <source>
        <dbReference type="ARBA" id="ARBA00023125"/>
    </source>
</evidence>
<protein>
    <submittedName>
        <fullName evidence="8">Uncharacterized protein LOC109012471</fullName>
    </submittedName>
</protein>
<evidence type="ECO:0000256" key="4">
    <source>
        <dbReference type="ARBA" id="ARBA00023163"/>
    </source>
</evidence>
<dbReference type="RefSeq" id="XP_035542510.1">
    <property type="nucleotide sequence ID" value="XM_035686617.1"/>
</dbReference>
<evidence type="ECO:0000313" key="8">
    <source>
        <dbReference type="RefSeq" id="XP_035542510.1"/>
    </source>
</evidence>
<dbReference type="PANTHER" id="PTHR31920">
    <property type="entry name" value="B3 DOMAIN-CONTAINING"/>
    <property type="match status" value="1"/>
</dbReference>
<accession>A0A6P9E364</accession>